<dbReference type="RefSeq" id="WP_095062956.1">
    <property type="nucleotide sequence ID" value="NZ_FXUV02000040.1"/>
</dbReference>
<dbReference type="NCBIfam" id="TIGR00526">
    <property type="entry name" value="folB_dom"/>
    <property type="match status" value="1"/>
</dbReference>
<comment type="catalytic activity">
    <reaction evidence="1">
        <text>7,8-dihydroneopterin = 7,8-dihydromonapterin</text>
        <dbReference type="Rhea" id="RHEA:45328"/>
        <dbReference type="ChEBI" id="CHEBI:17001"/>
        <dbReference type="ChEBI" id="CHEBI:71175"/>
        <dbReference type="EC" id="5.1.99.8"/>
    </reaction>
</comment>
<dbReference type="EMBL" id="FXUV01000034">
    <property type="protein sequence ID" value="SMQ12870.1"/>
    <property type="molecule type" value="Genomic_DNA"/>
</dbReference>
<dbReference type="Pfam" id="PF02152">
    <property type="entry name" value="FolB"/>
    <property type="match status" value="1"/>
</dbReference>
<dbReference type="STRING" id="1522312.GCA_900177895_01753"/>
<name>A0A238TCR1_9NEIS</name>
<evidence type="ECO:0000256" key="8">
    <source>
        <dbReference type="RuleBase" id="RU362079"/>
    </source>
</evidence>
<dbReference type="Proteomes" id="UP000215450">
    <property type="component" value="Unassembled WGS sequence"/>
</dbReference>
<feature type="domain" description="Dihydroneopterin aldolase/epimerase" evidence="9">
    <location>
        <begin position="4"/>
        <end position="113"/>
    </location>
</feature>
<dbReference type="GO" id="GO:0016853">
    <property type="term" value="F:isomerase activity"/>
    <property type="evidence" value="ECO:0007669"/>
    <property type="project" value="UniProtKB-KW"/>
</dbReference>
<dbReference type="UniPathway" id="UPA00077">
    <property type="reaction ID" value="UER00154"/>
</dbReference>
<comment type="pathway">
    <text evidence="3 8">Cofactor biosynthesis; tetrahydrofolate biosynthesis; 2-amino-4-hydroxy-6-hydroxymethyl-7,8-dihydropteridine diphosphate from 7,8-dihydroneopterin triphosphate: step 3/4.</text>
</comment>
<evidence type="ECO:0000313" key="10">
    <source>
        <dbReference type="EMBL" id="SMQ12870.1"/>
    </source>
</evidence>
<proteinExistence type="inferred from homology"/>
<dbReference type="GO" id="GO:0005737">
    <property type="term" value="C:cytoplasm"/>
    <property type="evidence" value="ECO:0007669"/>
    <property type="project" value="TreeGrafter"/>
</dbReference>
<dbReference type="CDD" id="cd00534">
    <property type="entry name" value="DHNA_DHNTPE"/>
    <property type="match status" value="1"/>
</dbReference>
<keyword evidence="12" id="KW-1185">Reference proteome</keyword>
<dbReference type="PANTHER" id="PTHR42844:SF1">
    <property type="entry name" value="DIHYDRONEOPTERIN ALDOLASE 1-RELATED"/>
    <property type="match status" value="1"/>
</dbReference>
<keyword evidence="6" id="KW-0413">Isomerase</keyword>
<dbReference type="EC" id="4.1.2.25" evidence="8"/>
<dbReference type="GO" id="GO:0046654">
    <property type="term" value="P:tetrahydrofolate biosynthetic process"/>
    <property type="evidence" value="ECO:0007669"/>
    <property type="project" value="UniProtKB-UniRule"/>
</dbReference>
<sequence length="116" mass="13201">MDKIFLHGMKAETLIGVYDWERQHLQPLILDLDIGLPKRENASDDIATTIHYGEVCQTIREKLAQCQFQLLESLAEFIANLVLERFQAAFIRVRITKPGILPNVQAVGIEIERGTI</sequence>
<evidence type="ECO:0000256" key="6">
    <source>
        <dbReference type="ARBA" id="ARBA00023235"/>
    </source>
</evidence>
<protein>
    <recommendedName>
        <fullName evidence="8">7,8-dihydroneopterin aldolase</fullName>
        <ecNumber evidence="8">4.1.2.25</ecNumber>
    </recommendedName>
</protein>
<organism evidence="11 12">
    <name type="scientific">Kingella negevensis</name>
    <dbReference type="NCBI Taxonomy" id="1522312"/>
    <lineage>
        <taxon>Bacteria</taxon>
        <taxon>Pseudomonadati</taxon>
        <taxon>Pseudomonadota</taxon>
        <taxon>Betaproteobacteria</taxon>
        <taxon>Neisseriales</taxon>
        <taxon>Neisseriaceae</taxon>
        <taxon>Kingella</taxon>
    </lineage>
</organism>
<evidence type="ECO:0000256" key="4">
    <source>
        <dbReference type="ARBA" id="ARBA00005708"/>
    </source>
</evidence>
<dbReference type="GO" id="GO:0046656">
    <property type="term" value="P:folic acid biosynthetic process"/>
    <property type="evidence" value="ECO:0007669"/>
    <property type="project" value="UniProtKB-UniRule"/>
</dbReference>
<evidence type="ECO:0000313" key="12">
    <source>
        <dbReference type="Proteomes" id="UP000215450"/>
    </source>
</evidence>
<accession>A0A238TCR1</accession>
<evidence type="ECO:0000256" key="2">
    <source>
        <dbReference type="ARBA" id="ARBA00001353"/>
    </source>
</evidence>
<dbReference type="NCBIfam" id="TIGR00525">
    <property type="entry name" value="folB"/>
    <property type="match status" value="1"/>
</dbReference>
<reference evidence="10" key="1">
    <citation type="submission" date="2017-05" db="EMBL/GenBank/DDBJ databases">
        <authorList>
            <person name="Song R."/>
            <person name="Chenine A.L."/>
            <person name="Ruprecht R.M."/>
        </authorList>
    </citation>
    <scope>NUCLEOTIDE SEQUENCE</scope>
    <source>
        <strain evidence="10">Kingella_eburonensis</strain>
    </source>
</reference>
<keyword evidence="7 8" id="KW-0456">Lyase</keyword>
<evidence type="ECO:0000256" key="5">
    <source>
        <dbReference type="ARBA" id="ARBA00022909"/>
    </source>
</evidence>
<evidence type="ECO:0000313" key="11">
    <source>
        <dbReference type="EMBL" id="SNB77107.1"/>
    </source>
</evidence>
<gene>
    <name evidence="11" type="primary">folB</name>
    <name evidence="10" type="ORF">KEBURONENSIS_01687</name>
    <name evidence="11" type="ORF">KEBURONENSIS_01722</name>
</gene>
<dbReference type="InterPro" id="IPR043133">
    <property type="entry name" value="GTP-CH-I_C/QueF"/>
</dbReference>
<dbReference type="SUPFAM" id="SSF55620">
    <property type="entry name" value="Tetrahydrobiopterin biosynthesis enzymes-like"/>
    <property type="match status" value="1"/>
</dbReference>
<dbReference type="EMBL" id="FXUV02000040">
    <property type="protein sequence ID" value="SNB77107.1"/>
    <property type="molecule type" value="Genomic_DNA"/>
</dbReference>
<dbReference type="SMART" id="SM00905">
    <property type="entry name" value="FolB"/>
    <property type="match status" value="1"/>
</dbReference>
<comment type="function">
    <text evidence="8">Catalyzes the conversion of 7,8-dihydroneopterin to 6-hydroxymethyl-7,8-dihydropterin.</text>
</comment>
<reference evidence="11 12" key="2">
    <citation type="submission" date="2017-06" db="EMBL/GenBank/DDBJ databases">
        <authorList>
            <person name="Kim H.J."/>
            <person name="Triplett B.A."/>
        </authorList>
    </citation>
    <scope>NUCLEOTIDE SEQUENCE [LARGE SCALE GENOMIC DNA]</scope>
    <source>
        <strain evidence="11">Kingella_eburonensis</strain>
    </source>
</reference>
<dbReference type="GO" id="GO:0004150">
    <property type="term" value="F:dihydroneopterin aldolase activity"/>
    <property type="evidence" value="ECO:0007669"/>
    <property type="project" value="UniProtKB-UniRule"/>
</dbReference>
<evidence type="ECO:0000259" key="9">
    <source>
        <dbReference type="SMART" id="SM00905"/>
    </source>
</evidence>
<keyword evidence="5 8" id="KW-0289">Folate biosynthesis</keyword>
<dbReference type="InterPro" id="IPR006157">
    <property type="entry name" value="FolB_dom"/>
</dbReference>
<comment type="catalytic activity">
    <reaction evidence="2 8">
        <text>7,8-dihydroneopterin = 6-hydroxymethyl-7,8-dihydropterin + glycolaldehyde</text>
        <dbReference type="Rhea" id="RHEA:10540"/>
        <dbReference type="ChEBI" id="CHEBI:17001"/>
        <dbReference type="ChEBI" id="CHEBI:17071"/>
        <dbReference type="ChEBI" id="CHEBI:44841"/>
        <dbReference type="EC" id="4.1.2.25"/>
    </reaction>
</comment>
<dbReference type="InterPro" id="IPR006156">
    <property type="entry name" value="Dihydroneopterin_aldolase"/>
</dbReference>
<dbReference type="OrthoDB" id="9810587at2"/>
<evidence type="ECO:0000256" key="1">
    <source>
        <dbReference type="ARBA" id="ARBA00000693"/>
    </source>
</evidence>
<evidence type="ECO:0000256" key="7">
    <source>
        <dbReference type="ARBA" id="ARBA00023239"/>
    </source>
</evidence>
<dbReference type="PANTHER" id="PTHR42844">
    <property type="entry name" value="DIHYDRONEOPTERIN ALDOLASE 1-RELATED"/>
    <property type="match status" value="1"/>
</dbReference>
<dbReference type="Gene3D" id="3.30.1130.10">
    <property type="match status" value="1"/>
</dbReference>
<comment type="similarity">
    <text evidence="4 8">Belongs to the DHNA family.</text>
</comment>
<dbReference type="FunFam" id="3.30.1130.10:FF:000002">
    <property type="entry name" value="7,8-dihydroneopterin aldolase"/>
    <property type="match status" value="1"/>
</dbReference>
<evidence type="ECO:0000256" key="3">
    <source>
        <dbReference type="ARBA" id="ARBA00005013"/>
    </source>
</evidence>
<dbReference type="AlphaFoldDB" id="A0A238TCR1"/>